<feature type="non-terminal residue" evidence="3">
    <location>
        <position position="301"/>
    </location>
</feature>
<dbReference type="Proteomes" id="UP001356427">
    <property type="component" value="Unassembled WGS sequence"/>
</dbReference>
<gene>
    <name evidence="3" type="ORF">J4Q44_G00250840</name>
</gene>
<dbReference type="AlphaFoldDB" id="A0AAN8L509"/>
<name>A0AAN8L509_9TELE</name>
<feature type="compositionally biased region" description="Polar residues" evidence="1">
    <location>
        <begin position="39"/>
        <end position="48"/>
    </location>
</feature>
<feature type="region of interest" description="Disordered" evidence="1">
    <location>
        <begin position="38"/>
        <end position="63"/>
    </location>
</feature>
<evidence type="ECO:0000313" key="3">
    <source>
        <dbReference type="EMBL" id="KAK6304498.1"/>
    </source>
</evidence>
<proteinExistence type="predicted"/>
<evidence type="ECO:0000313" key="4">
    <source>
        <dbReference type="Proteomes" id="UP001356427"/>
    </source>
</evidence>
<dbReference type="PANTHER" id="PTHR46919:SF2">
    <property type="entry name" value="SACSIN"/>
    <property type="match status" value="1"/>
</dbReference>
<dbReference type="EMBL" id="JAGTTL010000023">
    <property type="protein sequence ID" value="KAK6304498.1"/>
    <property type="molecule type" value="Genomic_DNA"/>
</dbReference>
<organism evidence="3 4">
    <name type="scientific">Coregonus suidteri</name>
    <dbReference type="NCBI Taxonomy" id="861788"/>
    <lineage>
        <taxon>Eukaryota</taxon>
        <taxon>Metazoa</taxon>
        <taxon>Chordata</taxon>
        <taxon>Craniata</taxon>
        <taxon>Vertebrata</taxon>
        <taxon>Euteleostomi</taxon>
        <taxon>Actinopterygii</taxon>
        <taxon>Neopterygii</taxon>
        <taxon>Teleostei</taxon>
        <taxon>Protacanthopterygii</taxon>
        <taxon>Salmoniformes</taxon>
        <taxon>Salmonidae</taxon>
        <taxon>Coregoninae</taxon>
        <taxon>Coregonus</taxon>
    </lineage>
</organism>
<comment type="caution">
    <text evidence="3">The sequence shown here is derived from an EMBL/GenBank/DDBJ whole genome shotgun (WGS) entry which is preliminary data.</text>
</comment>
<evidence type="ECO:0000256" key="1">
    <source>
        <dbReference type="SAM" id="MobiDB-lite"/>
    </source>
</evidence>
<protein>
    <recommendedName>
        <fullName evidence="2">Sacsin/Nov domain-containing protein</fullName>
    </recommendedName>
</protein>
<keyword evidence="4" id="KW-1185">Reference proteome</keyword>
<reference evidence="3 4" key="1">
    <citation type="submission" date="2021-04" db="EMBL/GenBank/DDBJ databases">
        <authorList>
            <person name="De Guttry C."/>
            <person name="Zahm M."/>
            <person name="Klopp C."/>
            <person name="Cabau C."/>
            <person name="Louis A."/>
            <person name="Berthelot C."/>
            <person name="Parey E."/>
            <person name="Roest Crollius H."/>
            <person name="Montfort J."/>
            <person name="Robinson-Rechavi M."/>
            <person name="Bucao C."/>
            <person name="Bouchez O."/>
            <person name="Gislard M."/>
            <person name="Lluch J."/>
            <person name="Milhes M."/>
            <person name="Lampietro C."/>
            <person name="Lopez Roques C."/>
            <person name="Donnadieu C."/>
            <person name="Braasch I."/>
            <person name="Desvignes T."/>
            <person name="Postlethwait J."/>
            <person name="Bobe J."/>
            <person name="Wedekind C."/>
            <person name="Guiguen Y."/>
        </authorList>
    </citation>
    <scope>NUCLEOTIDE SEQUENCE [LARGE SCALE GENOMIC DNA]</scope>
    <source>
        <strain evidence="3">Cs_M1</strain>
        <tissue evidence="3">Blood</tissue>
    </source>
</reference>
<dbReference type="PANTHER" id="PTHR46919">
    <property type="entry name" value="ZINC FINGER, C3HC4 TYPE (RING FINGER) FAMILY PROTEIN"/>
    <property type="match status" value="1"/>
</dbReference>
<feature type="domain" description="Sacsin/Nov" evidence="2">
    <location>
        <begin position="68"/>
        <end position="202"/>
    </location>
</feature>
<evidence type="ECO:0000259" key="2">
    <source>
        <dbReference type="Pfam" id="PF25794"/>
    </source>
</evidence>
<dbReference type="Pfam" id="PF25794">
    <property type="entry name" value="SACS"/>
    <property type="match status" value="1"/>
</dbReference>
<sequence>MRMMLGRRRWCSSMMRDATADRASRLKAWGSTKVLRCMPSTTQSSQQRTGRESRPPAGASNAKTQIKLADVPSIFSSKYLGFLDPQEKLFGERTGGFRWSLEEEEDKETLLNLQDQFQPFRDVVKLVSSQRWKDVIQEEQHFKGTLFRFPLRSEASEISDNLYDSDKVVKLFDSFIADADISTLFLRNVSSVSLQHINTEGSVNVRLTVTSSPTVNPGLKTRNESNIDGSTCFKTITSTSEGKKQTKTKWLVTTCCMKEGNVPELDSLAKKLSFRPQVDLAFRCSQESVLTDGRLSVFLPL</sequence>
<dbReference type="InterPro" id="IPR058210">
    <property type="entry name" value="SACS/Nov_dom"/>
</dbReference>
<accession>A0AAN8L509</accession>